<keyword evidence="7" id="KW-0614">Plasmid</keyword>
<dbReference type="GO" id="GO:0016787">
    <property type="term" value="F:hydrolase activity"/>
    <property type="evidence" value="ECO:0007669"/>
    <property type="project" value="UniProtKB-KW"/>
</dbReference>
<evidence type="ECO:0000256" key="2">
    <source>
        <dbReference type="ARBA" id="ARBA00022759"/>
    </source>
</evidence>
<dbReference type="EMBL" id="CP032322">
    <property type="protein sequence ID" value="QCN97059.1"/>
    <property type="molecule type" value="Genomic_DNA"/>
</dbReference>
<dbReference type="EC" id="3.1.-.-" evidence="6"/>
<keyword evidence="2 6" id="KW-0255">Endonuclease</keyword>
<evidence type="ECO:0000313" key="7">
    <source>
        <dbReference type="EMBL" id="QCN97059.1"/>
    </source>
</evidence>
<evidence type="ECO:0000256" key="6">
    <source>
        <dbReference type="PIRNR" id="PIRNR018267"/>
    </source>
</evidence>
<dbReference type="SUPFAM" id="SSF52980">
    <property type="entry name" value="Restriction endonuclease-like"/>
    <property type="match status" value="1"/>
</dbReference>
<dbReference type="GO" id="GO:0004519">
    <property type="term" value="F:endonuclease activity"/>
    <property type="evidence" value="ECO:0007669"/>
    <property type="project" value="UniProtKB-KW"/>
</dbReference>
<dbReference type="Gene3D" id="3.40.960.10">
    <property type="entry name" value="VSR Endonuclease"/>
    <property type="match status" value="1"/>
</dbReference>
<evidence type="ECO:0000256" key="1">
    <source>
        <dbReference type="ARBA" id="ARBA00022722"/>
    </source>
</evidence>
<dbReference type="CDD" id="cd00221">
    <property type="entry name" value="Vsr"/>
    <property type="match status" value="1"/>
</dbReference>
<name>A0A4D8PQ51_9PROT</name>
<evidence type="ECO:0000256" key="5">
    <source>
        <dbReference type="ARBA" id="ARBA00023204"/>
    </source>
</evidence>
<gene>
    <name evidence="7" type="primary">vsr</name>
    <name evidence="7" type="ORF">D3093_17355</name>
</gene>
<dbReference type="AlphaFoldDB" id="A0A4D8PQ51"/>
<protein>
    <recommendedName>
        <fullName evidence="6">Very short patch repair endonuclease</fullName>
        <ecNumber evidence="6">3.1.-.-</ecNumber>
    </recommendedName>
</protein>
<proteinExistence type="inferred from homology"/>
<sequence length="146" mass="16653">MTDRLTPAERSANMARIRGRNTKPELTVRRLLFGMGYRYHLHPADLPGRPDIVFRKRRAVIFIHGCFWHSHSCSAGRIPKTRTEFWESKLLGNKQRDARQQDELGALGWKVLVVWECETRDPTGLTEKLRTFLGPPSLTVGKSAAG</sequence>
<dbReference type="GO" id="GO:0006298">
    <property type="term" value="P:mismatch repair"/>
    <property type="evidence" value="ECO:0007669"/>
    <property type="project" value="UniProtKB-UniRule"/>
</dbReference>
<dbReference type="REBASE" id="312244">
    <property type="entry name" value="V.Abr4035ORF17350P"/>
</dbReference>
<comment type="similarity">
    <text evidence="6">Belongs to the vsr family.</text>
</comment>
<dbReference type="NCBIfam" id="TIGR00632">
    <property type="entry name" value="vsr"/>
    <property type="match status" value="1"/>
</dbReference>
<evidence type="ECO:0000256" key="4">
    <source>
        <dbReference type="ARBA" id="ARBA00022801"/>
    </source>
</evidence>
<organism evidence="7 8">
    <name type="scientific">Azospirillum argentinense</name>
    <dbReference type="NCBI Taxonomy" id="2970906"/>
    <lineage>
        <taxon>Bacteria</taxon>
        <taxon>Pseudomonadati</taxon>
        <taxon>Pseudomonadota</taxon>
        <taxon>Alphaproteobacteria</taxon>
        <taxon>Rhodospirillales</taxon>
        <taxon>Azospirillaceae</taxon>
        <taxon>Azospirillum</taxon>
    </lineage>
</organism>
<dbReference type="RefSeq" id="WP_137116436.1">
    <property type="nucleotide sequence ID" value="NZ_CP032322.1"/>
</dbReference>
<evidence type="ECO:0000313" key="8">
    <source>
        <dbReference type="Proteomes" id="UP000298595"/>
    </source>
</evidence>
<accession>A0A4D8PQ51</accession>
<reference evidence="7 8" key="1">
    <citation type="submission" date="2018-09" db="EMBL/GenBank/DDBJ databases">
        <title>Whole genome based analysis of evolution and adaptive divergence in Indian and Brazilian strains of Azospirillum brasilense.</title>
        <authorList>
            <person name="Singh C."/>
            <person name="Tripathi A.K."/>
        </authorList>
    </citation>
    <scope>NUCLEOTIDE SEQUENCE [LARGE SCALE GENOMIC DNA]</scope>
    <source>
        <strain evidence="7 8">MTCC4035</strain>
        <plasmid evidence="7 8">p1</plasmid>
    </source>
</reference>
<keyword evidence="4 6" id="KW-0378">Hydrolase</keyword>
<keyword evidence="5 6" id="KW-0234">DNA repair</keyword>
<comment type="function">
    <text evidence="6">May nick specific sequences that contain T:G mispairs resulting from m5C-deamination.</text>
</comment>
<evidence type="ECO:0000256" key="3">
    <source>
        <dbReference type="ARBA" id="ARBA00022763"/>
    </source>
</evidence>
<dbReference type="Pfam" id="PF03852">
    <property type="entry name" value="Vsr"/>
    <property type="match status" value="1"/>
</dbReference>
<dbReference type="PIRSF" id="PIRSF018267">
    <property type="entry name" value="VSR_endonuc"/>
    <property type="match status" value="1"/>
</dbReference>
<dbReference type="InterPro" id="IPR004603">
    <property type="entry name" value="DNA_mismatch_endonuc_vsr"/>
</dbReference>
<keyword evidence="3 6" id="KW-0227">DNA damage</keyword>
<dbReference type="InterPro" id="IPR011335">
    <property type="entry name" value="Restrct_endonuc-II-like"/>
</dbReference>
<geneLocation type="plasmid" evidence="7 8">
    <name>p1</name>
</geneLocation>
<dbReference type="KEGG" id="aare:D3093_17355"/>
<keyword evidence="1 6" id="KW-0540">Nuclease</keyword>
<dbReference type="Proteomes" id="UP000298595">
    <property type="component" value="Plasmid p1"/>
</dbReference>